<gene>
    <name evidence="2" type="ORF">SF301_4860</name>
</gene>
<evidence type="ECO:0000313" key="3">
    <source>
        <dbReference type="Proteomes" id="UP000198358"/>
    </source>
</evidence>
<protein>
    <submittedName>
        <fullName evidence="2">Plasmid stability protein y4jJ</fullName>
    </submittedName>
</protein>
<dbReference type="GO" id="GO:0006355">
    <property type="term" value="P:regulation of DNA-templated transcription"/>
    <property type="evidence" value="ECO:0007669"/>
    <property type="project" value="InterPro"/>
</dbReference>
<accession>A0AB36P7D6</accession>
<feature type="domain" description="Antitoxin FitA-like ribbon-helix-helix" evidence="1">
    <location>
        <begin position="11"/>
        <end position="49"/>
    </location>
</feature>
<reference evidence="2 3" key="1">
    <citation type="submission" date="2017-04" db="EMBL/GenBank/DDBJ databases">
        <title>Shigella flexneri 2a str. 301 Sequencing.</title>
        <authorList>
            <person name="Zhu Z."/>
        </authorList>
    </citation>
    <scope>NUCLEOTIDE SEQUENCE [LARGE SCALE GENOMIC DNA]</scope>
    <source>
        <strain evidence="2 3">301</strain>
    </source>
</reference>
<dbReference type="GO" id="GO:0043565">
    <property type="term" value="F:sequence-specific DNA binding"/>
    <property type="evidence" value="ECO:0007669"/>
    <property type="project" value="UniProtKB-ARBA"/>
</dbReference>
<sequence length="69" mass="7526">MAGTPKGKKMANLHIRNLPDEVHQALKIRAALNGRSTEAEIREILTAAVQPLDLEKMGRAVGLEKPAKK</sequence>
<dbReference type="EMBL" id="NEDR01000005">
    <property type="protein sequence ID" value="OXB25637.1"/>
    <property type="molecule type" value="Genomic_DNA"/>
</dbReference>
<evidence type="ECO:0000313" key="2">
    <source>
        <dbReference type="EMBL" id="OXB25637.1"/>
    </source>
</evidence>
<dbReference type="InterPro" id="IPR053853">
    <property type="entry name" value="FitA-like_RHH"/>
</dbReference>
<dbReference type="InterPro" id="IPR013321">
    <property type="entry name" value="Arc_rbn_hlx_hlx"/>
</dbReference>
<comment type="caution">
    <text evidence="2">The sequence shown here is derived from an EMBL/GenBank/DDBJ whole genome shotgun (WGS) entry which is preliminary data.</text>
</comment>
<dbReference type="Pfam" id="PF22513">
    <property type="entry name" value="FitA-like_RHH"/>
    <property type="match status" value="1"/>
</dbReference>
<dbReference type="SUPFAM" id="SSF47598">
    <property type="entry name" value="Ribbon-helix-helix"/>
    <property type="match status" value="1"/>
</dbReference>
<evidence type="ECO:0000259" key="1">
    <source>
        <dbReference type="Pfam" id="PF22513"/>
    </source>
</evidence>
<dbReference type="AlphaFoldDB" id="A0AB36P7D6"/>
<dbReference type="Proteomes" id="UP000198358">
    <property type="component" value="Unassembled WGS sequence"/>
</dbReference>
<dbReference type="Gene3D" id="1.10.1220.10">
    <property type="entry name" value="Met repressor-like"/>
    <property type="match status" value="1"/>
</dbReference>
<name>A0AB36P7D6_SHIFL</name>
<organism evidence="2 3">
    <name type="scientific">Shigella flexneri 2a str. 301</name>
    <dbReference type="NCBI Taxonomy" id="198214"/>
    <lineage>
        <taxon>Bacteria</taxon>
        <taxon>Pseudomonadati</taxon>
        <taxon>Pseudomonadota</taxon>
        <taxon>Gammaproteobacteria</taxon>
        <taxon>Enterobacterales</taxon>
        <taxon>Enterobacteriaceae</taxon>
        <taxon>Shigella</taxon>
    </lineage>
</organism>
<dbReference type="InterPro" id="IPR010985">
    <property type="entry name" value="Ribbon_hlx_hlx"/>
</dbReference>
<proteinExistence type="predicted"/>